<keyword evidence="8 10" id="KW-0408">Iron</keyword>
<dbReference type="FunFam" id="1.10.630.10:FF:000042">
    <property type="entry name" value="Cytochrome P450"/>
    <property type="match status" value="1"/>
</dbReference>
<evidence type="ECO:0000256" key="3">
    <source>
        <dbReference type="ARBA" id="ARBA00010617"/>
    </source>
</evidence>
<dbReference type="InterPro" id="IPR036396">
    <property type="entry name" value="Cyt_P450_sf"/>
</dbReference>
<comment type="cofactor">
    <cofactor evidence="10">
        <name>heme</name>
        <dbReference type="ChEBI" id="CHEBI:30413"/>
    </cofactor>
</comment>
<dbReference type="GO" id="GO:0020037">
    <property type="term" value="F:heme binding"/>
    <property type="evidence" value="ECO:0007669"/>
    <property type="project" value="InterPro"/>
</dbReference>
<keyword evidence="6" id="KW-0256">Endoplasmic reticulum</keyword>
<dbReference type="PRINTS" id="PR00385">
    <property type="entry name" value="P450"/>
</dbReference>
<evidence type="ECO:0000256" key="7">
    <source>
        <dbReference type="ARBA" id="ARBA00023002"/>
    </source>
</evidence>
<evidence type="ECO:0000256" key="11">
    <source>
        <dbReference type="RuleBase" id="RU000461"/>
    </source>
</evidence>
<dbReference type="Pfam" id="PF00067">
    <property type="entry name" value="p450"/>
    <property type="match status" value="1"/>
</dbReference>
<evidence type="ECO:0000256" key="5">
    <source>
        <dbReference type="ARBA" id="ARBA00022723"/>
    </source>
</evidence>
<dbReference type="PRINTS" id="PR00463">
    <property type="entry name" value="EP450I"/>
</dbReference>
<dbReference type="InterPro" id="IPR001128">
    <property type="entry name" value="Cyt_P450"/>
</dbReference>
<dbReference type="Proteomes" id="UP000762676">
    <property type="component" value="Unassembled WGS sequence"/>
</dbReference>
<evidence type="ECO:0000313" key="12">
    <source>
        <dbReference type="EMBL" id="GFR83836.1"/>
    </source>
</evidence>
<evidence type="ECO:0000256" key="8">
    <source>
        <dbReference type="ARBA" id="ARBA00023004"/>
    </source>
</evidence>
<organism evidence="12 13">
    <name type="scientific">Elysia marginata</name>
    <dbReference type="NCBI Taxonomy" id="1093978"/>
    <lineage>
        <taxon>Eukaryota</taxon>
        <taxon>Metazoa</taxon>
        <taxon>Spiralia</taxon>
        <taxon>Lophotrochozoa</taxon>
        <taxon>Mollusca</taxon>
        <taxon>Gastropoda</taxon>
        <taxon>Heterobranchia</taxon>
        <taxon>Euthyneura</taxon>
        <taxon>Panpulmonata</taxon>
        <taxon>Sacoglossa</taxon>
        <taxon>Placobranchoidea</taxon>
        <taxon>Plakobranchidae</taxon>
        <taxon>Elysia</taxon>
    </lineage>
</organism>
<evidence type="ECO:0000256" key="1">
    <source>
        <dbReference type="ARBA" id="ARBA00004174"/>
    </source>
</evidence>
<keyword evidence="13" id="KW-1185">Reference proteome</keyword>
<dbReference type="GO" id="GO:0016705">
    <property type="term" value="F:oxidoreductase activity, acting on paired donors, with incorporation or reduction of molecular oxygen"/>
    <property type="evidence" value="ECO:0007669"/>
    <property type="project" value="InterPro"/>
</dbReference>
<evidence type="ECO:0000256" key="4">
    <source>
        <dbReference type="ARBA" id="ARBA00022617"/>
    </source>
</evidence>
<comment type="similarity">
    <text evidence="3 11">Belongs to the cytochrome P450 family.</text>
</comment>
<dbReference type="PROSITE" id="PS00086">
    <property type="entry name" value="CYTOCHROME_P450"/>
    <property type="match status" value="1"/>
</dbReference>
<evidence type="ECO:0000256" key="10">
    <source>
        <dbReference type="PIRSR" id="PIRSR602401-1"/>
    </source>
</evidence>
<dbReference type="EMBL" id="BMAT01012030">
    <property type="protein sequence ID" value="GFR83836.1"/>
    <property type="molecule type" value="Genomic_DNA"/>
</dbReference>
<gene>
    <name evidence="12" type="ORF">ElyMa_005984800</name>
</gene>
<dbReference type="CDD" id="cd11055">
    <property type="entry name" value="CYP3A-like"/>
    <property type="match status" value="1"/>
</dbReference>
<feature type="binding site" description="axial binding residue" evidence="10">
    <location>
        <position position="403"/>
    </location>
    <ligand>
        <name>heme</name>
        <dbReference type="ChEBI" id="CHEBI:30413"/>
    </ligand>
    <ligandPart>
        <name>Fe</name>
        <dbReference type="ChEBI" id="CHEBI:18248"/>
    </ligandPart>
</feature>
<keyword evidence="6" id="KW-0492">Microsome</keyword>
<dbReference type="InterPro" id="IPR050705">
    <property type="entry name" value="Cytochrome_P450_3A"/>
</dbReference>
<comment type="caution">
    <text evidence="12">The sequence shown here is derived from an EMBL/GenBank/DDBJ whole genome shotgun (WGS) entry which is preliminary data.</text>
</comment>
<evidence type="ECO:0000256" key="2">
    <source>
        <dbReference type="ARBA" id="ARBA00004406"/>
    </source>
</evidence>
<protein>
    <submittedName>
        <fullName evidence="12">Cytochrome P450</fullName>
    </submittedName>
</protein>
<sequence length="457" mass="51846">MGEMYDPKTGTTKCIAAWQQRYGRVIPIFCFWDPVLIVTDPAIVREITVKNFNTWADRYLLGHGDMEQQIIKKGVFFAEGASWKRIRRIMTPTFSSTKLKQLTYHINLTSGRLAQKLRDLAVAGRPANAKNCFGAFALDVICGTAFGLDTNSLQNRDVPFMKHAQSLLSFDRYVQMRLTIVGLFPWIGKIFQMFNIGFFKNRDVCFFKENIMALIKDRKENDTGHKVADFLQLLLNAEASDEEDIKEEERKLTTEEITAQGIIFIMAGYETSSSLLQFLSYELARNQEVQEKLAQEIQSALGETEPTYYNVKTLKYMEAVINETLRMYPPVVSLTRQAEVDTVINGRTVPAGTGVLIPVANLGRDPEFFPDPHVFRPERFLEKSKENASPLTFLPFGYGPRACIGLRVAMMEAKIALVHILRIVRVTSATPEHLELEEYTGVLVPKDPIQLNLQVVP</sequence>
<dbReference type="AlphaFoldDB" id="A0AAV4GFB5"/>
<keyword evidence="7 11" id="KW-0560">Oxidoreductase</keyword>
<accession>A0AAV4GFB5</accession>
<comment type="function">
    <text evidence="9">Cytochromes P450 are a group of heme-thiolate monooxygenases. They oxidize a variety of structurally unrelated compounds, including steroids, fatty acids, and xenobiotics.</text>
</comment>
<reference evidence="12 13" key="1">
    <citation type="journal article" date="2021" name="Elife">
        <title>Chloroplast acquisition without the gene transfer in kleptoplastic sea slugs, Plakobranchus ocellatus.</title>
        <authorList>
            <person name="Maeda T."/>
            <person name="Takahashi S."/>
            <person name="Yoshida T."/>
            <person name="Shimamura S."/>
            <person name="Takaki Y."/>
            <person name="Nagai Y."/>
            <person name="Toyoda A."/>
            <person name="Suzuki Y."/>
            <person name="Arimoto A."/>
            <person name="Ishii H."/>
            <person name="Satoh N."/>
            <person name="Nishiyama T."/>
            <person name="Hasebe M."/>
            <person name="Maruyama T."/>
            <person name="Minagawa J."/>
            <person name="Obokata J."/>
            <person name="Shigenobu S."/>
        </authorList>
    </citation>
    <scope>NUCLEOTIDE SEQUENCE [LARGE SCALE GENOMIC DNA]</scope>
</reference>
<dbReference type="Gene3D" id="1.10.630.10">
    <property type="entry name" value="Cytochrome P450"/>
    <property type="match status" value="1"/>
</dbReference>
<keyword evidence="11" id="KW-0503">Monooxygenase</keyword>
<name>A0AAV4GFB5_9GAST</name>
<evidence type="ECO:0000256" key="9">
    <source>
        <dbReference type="ARBA" id="ARBA00043906"/>
    </source>
</evidence>
<dbReference type="SUPFAM" id="SSF48264">
    <property type="entry name" value="Cytochrome P450"/>
    <property type="match status" value="1"/>
</dbReference>
<dbReference type="GO" id="GO:0008395">
    <property type="term" value="F:steroid hydroxylase activity"/>
    <property type="evidence" value="ECO:0007669"/>
    <property type="project" value="TreeGrafter"/>
</dbReference>
<evidence type="ECO:0000313" key="13">
    <source>
        <dbReference type="Proteomes" id="UP000762676"/>
    </source>
</evidence>
<proteinExistence type="inferred from homology"/>
<dbReference type="GO" id="GO:0005506">
    <property type="term" value="F:iron ion binding"/>
    <property type="evidence" value="ECO:0007669"/>
    <property type="project" value="InterPro"/>
</dbReference>
<dbReference type="InterPro" id="IPR017972">
    <property type="entry name" value="Cyt_P450_CS"/>
</dbReference>
<dbReference type="InterPro" id="IPR002401">
    <property type="entry name" value="Cyt_P450_E_grp-I"/>
</dbReference>
<keyword evidence="5 10" id="KW-0479">Metal-binding</keyword>
<dbReference type="PANTHER" id="PTHR24302">
    <property type="entry name" value="CYTOCHROME P450 FAMILY 3"/>
    <property type="match status" value="1"/>
</dbReference>
<dbReference type="PANTHER" id="PTHR24302:SF15">
    <property type="entry name" value="FATTY-ACID PEROXYGENASE"/>
    <property type="match status" value="1"/>
</dbReference>
<comment type="subcellular location">
    <subcellularLocation>
        <location evidence="2">Endoplasmic reticulum membrane</location>
        <topology evidence="2">Peripheral membrane protein</topology>
    </subcellularLocation>
    <subcellularLocation>
        <location evidence="1">Microsome membrane</location>
        <topology evidence="1">Peripheral membrane protein</topology>
    </subcellularLocation>
</comment>
<keyword evidence="4 10" id="KW-0349">Heme</keyword>
<evidence type="ECO:0000256" key="6">
    <source>
        <dbReference type="ARBA" id="ARBA00022848"/>
    </source>
</evidence>
<dbReference type="GO" id="GO:0005789">
    <property type="term" value="C:endoplasmic reticulum membrane"/>
    <property type="evidence" value="ECO:0007669"/>
    <property type="project" value="UniProtKB-SubCell"/>
</dbReference>